<feature type="transmembrane region" description="Helical" evidence="1">
    <location>
        <begin position="34"/>
        <end position="52"/>
    </location>
</feature>
<dbReference type="Proteomes" id="UP000037784">
    <property type="component" value="Unassembled WGS sequence"/>
</dbReference>
<reference evidence="3" key="2">
    <citation type="submission" date="2015-08" db="EMBL/GenBank/DDBJ databases">
        <title>Draft Genome Sequence of a Heterotrophic Facultative Anaerobic Bacterium Ardenticatena maritima Strain 110S.</title>
        <authorList>
            <person name="Kawaichi S."/>
            <person name="Yoshida T."/>
            <person name="Sako Y."/>
            <person name="Nakamura R."/>
        </authorList>
    </citation>
    <scope>NUCLEOTIDE SEQUENCE [LARGE SCALE GENOMIC DNA]</scope>
    <source>
        <strain evidence="3">110S</strain>
    </source>
</reference>
<evidence type="ECO:0000313" key="2">
    <source>
        <dbReference type="EMBL" id="GAP62679.1"/>
    </source>
</evidence>
<accession>A0A0M8K8K2</accession>
<proteinExistence type="predicted"/>
<reference evidence="2 3" key="1">
    <citation type="journal article" date="2015" name="Genome Announc.">
        <title>Draft Genome Sequence of a Heterotrophic Facultative Anaerobic Thermophilic Bacterium, Ardenticatena maritima Strain 110ST.</title>
        <authorList>
            <person name="Kawaichi S."/>
            <person name="Yoshida T."/>
            <person name="Sako Y."/>
            <person name="Nakamura R."/>
        </authorList>
    </citation>
    <scope>NUCLEOTIDE SEQUENCE [LARGE SCALE GENOMIC DNA]</scope>
    <source>
        <strain evidence="2 3">110S</strain>
    </source>
</reference>
<dbReference type="STRING" id="872965.SE16_01855"/>
<organism evidence="2 3">
    <name type="scientific">Ardenticatena maritima</name>
    <dbReference type="NCBI Taxonomy" id="872965"/>
    <lineage>
        <taxon>Bacteria</taxon>
        <taxon>Bacillati</taxon>
        <taxon>Chloroflexota</taxon>
        <taxon>Ardenticatenia</taxon>
        <taxon>Ardenticatenales</taxon>
        <taxon>Ardenticatenaceae</taxon>
        <taxon>Ardenticatena</taxon>
    </lineage>
</organism>
<name>A0A0M8K8K2_9CHLR</name>
<feature type="transmembrane region" description="Helical" evidence="1">
    <location>
        <begin position="93"/>
        <end position="111"/>
    </location>
</feature>
<dbReference type="EMBL" id="BBZA01000074">
    <property type="protein sequence ID" value="GAP62679.1"/>
    <property type="molecule type" value="Genomic_DNA"/>
</dbReference>
<keyword evidence="3" id="KW-1185">Reference proteome</keyword>
<evidence type="ECO:0000256" key="1">
    <source>
        <dbReference type="SAM" id="Phobius"/>
    </source>
</evidence>
<feature type="transmembrane region" description="Helical" evidence="1">
    <location>
        <begin position="59"/>
        <end position="81"/>
    </location>
</feature>
<gene>
    <name evidence="2" type="ORF">ARMA_1102</name>
</gene>
<evidence type="ECO:0000313" key="3">
    <source>
        <dbReference type="Proteomes" id="UP000037784"/>
    </source>
</evidence>
<keyword evidence="1" id="KW-0472">Membrane</keyword>
<dbReference type="InParanoid" id="A0A0M8K8K2"/>
<sequence>MPGWLIDLLLVAGMIALSIAVERATQGRIANTSIIVWVGAVYFVLLRVGAFLARVGQTLGCLGALVMAWVLPCGFVGWLALSPDRQAMARDSIYLFALQGVFIIIVMWMTFERIRYHDQQRFGNHTG</sequence>
<keyword evidence="1" id="KW-0812">Transmembrane</keyword>
<keyword evidence="1" id="KW-1133">Transmembrane helix</keyword>
<comment type="caution">
    <text evidence="2">The sequence shown here is derived from an EMBL/GenBank/DDBJ whole genome shotgun (WGS) entry which is preliminary data.</text>
</comment>
<protein>
    <submittedName>
        <fullName evidence="2">Uncharacterized protein</fullName>
    </submittedName>
</protein>
<dbReference type="AlphaFoldDB" id="A0A0M8K8K2"/>